<gene>
    <name evidence="7" type="ORF">HLB23_12700</name>
</gene>
<keyword evidence="5 6" id="KW-0472">Membrane</keyword>
<dbReference type="RefSeq" id="WP_067522460.1">
    <property type="nucleotide sequence ID" value="NZ_JABELX010000004.1"/>
</dbReference>
<dbReference type="Pfam" id="PF01810">
    <property type="entry name" value="LysE"/>
    <property type="match status" value="1"/>
</dbReference>
<feature type="transmembrane region" description="Helical" evidence="6">
    <location>
        <begin position="76"/>
        <end position="93"/>
    </location>
</feature>
<dbReference type="PIRSF" id="PIRSF006324">
    <property type="entry name" value="LeuE"/>
    <property type="match status" value="1"/>
</dbReference>
<name>A0A849BWT1_9NOCA</name>
<evidence type="ECO:0000256" key="4">
    <source>
        <dbReference type="ARBA" id="ARBA00022989"/>
    </source>
</evidence>
<evidence type="ECO:0000256" key="5">
    <source>
        <dbReference type="ARBA" id="ARBA00023136"/>
    </source>
</evidence>
<organism evidence="7 8">
    <name type="scientific">Nocardia uniformis</name>
    <dbReference type="NCBI Taxonomy" id="53432"/>
    <lineage>
        <taxon>Bacteria</taxon>
        <taxon>Bacillati</taxon>
        <taxon>Actinomycetota</taxon>
        <taxon>Actinomycetes</taxon>
        <taxon>Mycobacteriales</taxon>
        <taxon>Nocardiaceae</taxon>
        <taxon>Nocardia</taxon>
    </lineage>
</organism>
<dbReference type="PANTHER" id="PTHR30086:SF20">
    <property type="entry name" value="ARGININE EXPORTER PROTEIN ARGO-RELATED"/>
    <property type="match status" value="1"/>
</dbReference>
<dbReference type="Proteomes" id="UP000586827">
    <property type="component" value="Unassembled WGS sequence"/>
</dbReference>
<keyword evidence="4 6" id="KW-1133">Transmembrane helix</keyword>
<dbReference type="InterPro" id="IPR001123">
    <property type="entry name" value="LeuE-type"/>
</dbReference>
<comment type="subcellular location">
    <subcellularLocation>
        <location evidence="1">Cell membrane</location>
        <topology evidence="1">Multi-pass membrane protein</topology>
    </subcellularLocation>
</comment>
<evidence type="ECO:0000256" key="3">
    <source>
        <dbReference type="ARBA" id="ARBA00022692"/>
    </source>
</evidence>
<dbReference type="AlphaFoldDB" id="A0A849BWT1"/>
<evidence type="ECO:0000313" key="8">
    <source>
        <dbReference type="Proteomes" id="UP000586827"/>
    </source>
</evidence>
<keyword evidence="2" id="KW-1003">Cell membrane</keyword>
<dbReference type="GO" id="GO:0005886">
    <property type="term" value="C:plasma membrane"/>
    <property type="evidence" value="ECO:0007669"/>
    <property type="project" value="UniProtKB-SubCell"/>
</dbReference>
<keyword evidence="8" id="KW-1185">Reference proteome</keyword>
<evidence type="ECO:0000313" key="7">
    <source>
        <dbReference type="EMBL" id="NNH70714.1"/>
    </source>
</evidence>
<dbReference type="EMBL" id="JABELX010000004">
    <property type="protein sequence ID" value="NNH70714.1"/>
    <property type="molecule type" value="Genomic_DNA"/>
</dbReference>
<sequence>MPHWIGILPQFLLACLILAALPGPATALFLQRSVRDGRAAGLAAVAGNEIGVFAWTLAGGAGLSALLVANRILSHTLHIVGAAVLIWLGVQAWRSARRPEDFTAAPLPPRGRSTAASFRASLISVAANPKAAVFGLTILPQFLPSTGPVLPTVLILAAIQVVVDTLWRVGVALAAERAGAWLRNNRIRQRVERALGVILVALGFGVTADAR</sequence>
<reference evidence="7 8" key="1">
    <citation type="submission" date="2020-05" db="EMBL/GenBank/DDBJ databases">
        <title>MicrobeNet Type strains.</title>
        <authorList>
            <person name="Nicholson A.C."/>
        </authorList>
    </citation>
    <scope>NUCLEOTIDE SEQUENCE [LARGE SCALE GENOMIC DNA]</scope>
    <source>
        <strain evidence="7 8">JCM 3224</strain>
    </source>
</reference>
<keyword evidence="3 6" id="KW-0812">Transmembrane</keyword>
<proteinExistence type="predicted"/>
<accession>A0A849BWT1</accession>
<dbReference type="PANTHER" id="PTHR30086">
    <property type="entry name" value="ARGININE EXPORTER PROTEIN ARGO"/>
    <property type="match status" value="1"/>
</dbReference>
<evidence type="ECO:0000256" key="1">
    <source>
        <dbReference type="ARBA" id="ARBA00004651"/>
    </source>
</evidence>
<comment type="caution">
    <text evidence="7">The sequence shown here is derived from an EMBL/GenBank/DDBJ whole genome shotgun (WGS) entry which is preliminary data.</text>
</comment>
<feature type="transmembrane region" description="Helical" evidence="6">
    <location>
        <begin position="191"/>
        <end position="208"/>
    </location>
</feature>
<dbReference type="GO" id="GO:0015171">
    <property type="term" value="F:amino acid transmembrane transporter activity"/>
    <property type="evidence" value="ECO:0007669"/>
    <property type="project" value="TreeGrafter"/>
</dbReference>
<evidence type="ECO:0000256" key="2">
    <source>
        <dbReference type="ARBA" id="ARBA00022475"/>
    </source>
</evidence>
<feature type="transmembrane region" description="Helical" evidence="6">
    <location>
        <begin position="51"/>
        <end position="69"/>
    </location>
</feature>
<evidence type="ECO:0000256" key="6">
    <source>
        <dbReference type="SAM" id="Phobius"/>
    </source>
</evidence>
<protein>
    <submittedName>
        <fullName evidence="7">LysE family translocator</fullName>
    </submittedName>
</protein>
<feature type="transmembrane region" description="Helical" evidence="6">
    <location>
        <begin position="149"/>
        <end position="170"/>
    </location>
</feature>